<dbReference type="InterPro" id="IPR013587">
    <property type="entry name" value="Nitrate/nitrite_sensing"/>
</dbReference>
<dbReference type="AlphaFoldDB" id="A0ABD0J6T8"/>
<keyword evidence="1" id="KW-0472">Membrane</keyword>
<protein>
    <recommendedName>
        <fullName evidence="2">Nitrate/nitrite sensing protein domain-containing protein</fullName>
    </recommendedName>
</protein>
<keyword evidence="1" id="KW-0812">Transmembrane</keyword>
<accession>A0ABD0J6T8</accession>
<dbReference type="Proteomes" id="UP001519460">
    <property type="component" value="Unassembled WGS sequence"/>
</dbReference>
<dbReference type="EMBL" id="JACVVK020000617">
    <property type="protein sequence ID" value="KAK7462563.1"/>
    <property type="molecule type" value="Genomic_DNA"/>
</dbReference>
<evidence type="ECO:0000259" key="2">
    <source>
        <dbReference type="Pfam" id="PF08376"/>
    </source>
</evidence>
<keyword evidence="4" id="KW-1185">Reference proteome</keyword>
<feature type="transmembrane region" description="Helical" evidence="1">
    <location>
        <begin position="86"/>
        <end position="105"/>
    </location>
</feature>
<proteinExistence type="predicted"/>
<reference evidence="3 4" key="1">
    <citation type="journal article" date="2023" name="Sci. Data">
        <title>Genome assembly of the Korean intertidal mud-creeper Batillaria attramentaria.</title>
        <authorList>
            <person name="Patra A.K."/>
            <person name="Ho P.T."/>
            <person name="Jun S."/>
            <person name="Lee S.J."/>
            <person name="Kim Y."/>
            <person name="Won Y.J."/>
        </authorList>
    </citation>
    <scope>NUCLEOTIDE SEQUENCE [LARGE SCALE GENOMIC DNA]</scope>
    <source>
        <strain evidence="3">Wonlab-2016</strain>
    </source>
</reference>
<name>A0ABD0J6T8_9CAEN</name>
<evidence type="ECO:0000313" key="3">
    <source>
        <dbReference type="EMBL" id="KAK7462563.1"/>
    </source>
</evidence>
<feature type="non-terminal residue" evidence="3">
    <location>
        <position position="1"/>
    </location>
</feature>
<evidence type="ECO:0000256" key="1">
    <source>
        <dbReference type="SAM" id="Phobius"/>
    </source>
</evidence>
<gene>
    <name evidence="3" type="ORF">BaRGS_00038392</name>
</gene>
<sequence>SPTLAPALNGYSNYAMGSNGYLDLDRGVSAASFKTLSTDFLPDNNERNRDMAATPYSGIMAVKVRSNFCYADPVTSRGKLLQMVRVLTLMLTPLIMLMAFTGYWVSLNVTEYDQLKKVESQITESSSMGNLVHNLQLERTSVVFFLETDNDTMLNYSFVDTDIALAASGEWTEDCSFTSKVELQSLLSTHRATLGSGDKTTHDEVEFYNGINKCIITHLMETTKDMKHGTLWQDYLAYKTLIKAKESMGVAVSLGIAFFEVGYLPDNDFIQLRENDVIGREHLDSALTYSTFVTDRYESQKQTNSNTFAHIDEYRRLWRVNNYTGASAEAGAQFHDRMLLYLDILNEMNLATRDYVLDALRREEDNSNSQIIIAGVIFAFVLILSPVLILVMHSLTNSIQVRF</sequence>
<feature type="domain" description="Nitrate/nitrite sensing protein" evidence="2">
    <location>
        <begin position="130"/>
        <end position="317"/>
    </location>
</feature>
<evidence type="ECO:0000313" key="4">
    <source>
        <dbReference type="Proteomes" id="UP001519460"/>
    </source>
</evidence>
<comment type="caution">
    <text evidence="3">The sequence shown here is derived from an EMBL/GenBank/DDBJ whole genome shotgun (WGS) entry which is preliminary data.</text>
</comment>
<organism evidence="3 4">
    <name type="scientific">Batillaria attramentaria</name>
    <dbReference type="NCBI Taxonomy" id="370345"/>
    <lineage>
        <taxon>Eukaryota</taxon>
        <taxon>Metazoa</taxon>
        <taxon>Spiralia</taxon>
        <taxon>Lophotrochozoa</taxon>
        <taxon>Mollusca</taxon>
        <taxon>Gastropoda</taxon>
        <taxon>Caenogastropoda</taxon>
        <taxon>Sorbeoconcha</taxon>
        <taxon>Cerithioidea</taxon>
        <taxon>Batillariidae</taxon>
        <taxon>Batillaria</taxon>
    </lineage>
</organism>
<dbReference type="Pfam" id="PF08376">
    <property type="entry name" value="NIT"/>
    <property type="match status" value="1"/>
</dbReference>
<feature type="transmembrane region" description="Helical" evidence="1">
    <location>
        <begin position="371"/>
        <end position="392"/>
    </location>
</feature>
<keyword evidence="1" id="KW-1133">Transmembrane helix</keyword>